<evidence type="ECO:0000259" key="11">
    <source>
        <dbReference type="Pfam" id="PF02687"/>
    </source>
</evidence>
<keyword evidence="4" id="KW-1003">Cell membrane</keyword>
<dbReference type="PANTHER" id="PTHR47755">
    <property type="entry name" value="CELL DIVISION PROTEIN FTSX"/>
    <property type="match status" value="1"/>
</dbReference>
<feature type="non-terminal residue" evidence="13">
    <location>
        <position position="1"/>
    </location>
</feature>
<proteinExistence type="inferred from homology"/>
<evidence type="ECO:0000256" key="8">
    <source>
        <dbReference type="ARBA" id="ARBA00023136"/>
    </source>
</evidence>
<comment type="similarity">
    <text evidence="2">Belongs to the ABC-4 integral membrane protein family. FtsX subfamily.</text>
</comment>
<evidence type="ECO:0000256" key="3">
    <source>
        <dbReference type="ARBA" id="ARBA00021907"/>
    </source>
</evidence>
<sequence length="298" mass="32549">VLYRLWYYVRETVVSLWRNLSLTLAAILTVAISLSLVGASLLIREGAERATAQFQEGVEFIVFMVPNASAEQDAAIRNVLDSSPAISRYAYVDKMAAYEEFQRLFTDKPELVESVSPDVMPPSYRIVPNNPEAGNVAEMARQFGEQPGVKEVATATEAIHQIEDFSNRVSQALLVAAVVLVAVSTLLILNTVFTAISARRQEIEVMKVVGATNWFIRIPFMLEGTIHGLIGAALAVPALFVVDDQVLAYFQESDAVPLFRGFAVPDGYIWDTSLWLLAVGGAVGMIGSAVAVTRYTDV</sequence>
<dbReference type="Pfam" id="PF02687">
    <property type="entry name" value="FtsX"/>
    <property type="match status" value="1"/>
</dbReference>
<keyword evidence="5" id="KW-0132">Cell division</keyword>
<name>A0A381TMF9_9ZZZZ</name>
<evidence type="ECO:0000256" key="7">
    <source>
        <dbReference type="ARBA" id="ARBA00022989"/>
    </source>
</evidence>
<dbReference type="InterPro" id="IPR040690">
    <property type="entry name" value="FtsX_ECD"/>
</dbReference>
<evidence type="ECO:0000256" key="2">
    <source>
        <dbReference type="ARBA" id="ARBA00007379"/>
    </source>
</evidence>
<comment type="subcellular location">
    <subcellularLocation>
        <location evidence="1">Cell membrane</location>
        <topology evidence="1">Multi-pass membrane protein</topology>
    </subcellularLocation>
</comment>
<feature type="transmembrane region" description="Helical" evidence="10">
    <location>
        <begin position="274"/>
        <end position="293"/>
    </location>
</feature>
<feature type="transmembrane region" description="Helical" evidence="10">
    <location>
        <begin position="20"/>
        <end position="43"/>
    </location>
</feature>
<evidence type="ECO:0000256" key="9">
    <source>
        <dbReference type="ARBA" id="ARBA00023306"/>
    </source>
</evidence>
<evidence type="ECO:0000256" key="5">
    <source>
        <dbReference type="ARBA" id="ARBA00022618"/>
    </source>
</evidence>
<dbReference type="GO" id="GO:0051301">
    <property type="term" value="P:cell division"/>
    <property type="evidence" value="ECO:0007669"/>
    <property type="project" value="UniProtKB-KW"/>
</dbReference>
<gene>
    <name evidence="13" type="ORF">METZ01_LOCUS70094</name>
</gene>
<dbReference type="EMBL" id="UINC01004841">
    <property type="protein sequence ID" value="SVA17240.1"/>
    <property type="molecule type" value="Genomic_DNA"/>
</dbReference>
<dbReference type="GO" id="GO:0005886">
    <property type="term" value="C:plasma membrane"/>
    <property type="evidence" value="ECO:0007669"/>
    <property type="project" value="UniProtKB-SubCell"/>
</dbReference>
<evidence type="ECO:0000256" key="1">
    <source>
        <dbReference type="ARBA" id="ARBA00004651"/>
    </source>
</evidence>
<evidence type="ECO:0000259" key="12">
    <source>
        <dbReference type="Pfam" id="PF18075"/>
    </source>
</evidence>
<dbReference type="InterPro" id="IPR003838">
    <property type="entry name" value="ABC3_permease_C"/>
</dbReference>
<evidence type="ECO:0000256" key="6">
    <source>
        <dbReference type="ARBA" id="ARBA00022692"/>
    </source>
</evidence>
<organism evidence="13">
    <name type="scientific">marine metagenome</name>
    <dbReference type="NCBI Taxonomy" id="408172"/>
    <lineage>
        <taxon>unclassified sequences</taxon>
        <taxon>metagenomes</taxon>
        <taxon>ecological metagenomes</taxon>
    </lineage>
</organism>
<keyword evidence="8 10" id="KW-0472">Membrane</keyword>
<evidence type="ECO:0000313" key="13">
    <source>
        <dbReference type="EMBL" id="SVA17240.1"/>
    </source>
</evidence>
<dbReference type="PANTHER" id="PTHR47755:SF1">
    <property type="entry name" value="CELL DIVISION PROTEIN FTSX"/>
    <property type="match status" value="1"/>
</dbReference>
<dbReference type="AlphaFoldDB" id="A0A381TMF9"/>
<evidence type="ECO:0000256" key="10">
    <source>
        <dbReference type="SAM" id="Phobius"/>
    </source>
</evidence>
<dbReference type="InterPro" id="IPR004513">
    <property type="entry name" value="FtsX"/>
</dbReference>
<feature type="transmembrane region" description="Helical" evidence="10">
    <location>
        <begin position="172"/>
        <end position="196"/>
    </location>
</feature>
<dbReference type="PIRSF" id="PIRSF003097">
    <property type="entry name" value="FtsX"/>
    <property type="match status" value="1"/>
</dbReference>
<keyword evidence="7 10" id="KW-1133">Transmembrane helix</keyword>
<keyword evidence="6 10" id="KW-0812">Transmembrane</keyword>
<accession>A0A381TMF9</accession>
<feature type="domain" description="FtsX extracellular" evidence="12">
    <location>
        <begin position="58"/>
        <end position="152"/>
    </location>
</feature>
<reference evidence="13" key="1">
    <citation type="submission" date="2018-05" db="EMBL/GenBank/DDBJ databases">
        <authorList>
            <person name="Lanie J.A."/>
            <person name="Ng W.-L."/>
            <person name="Kazmierczak K.M."/>
            <person name="Andrzejewski T.M."/>
            <person name="Davidsen T.M."/>
            <person name="Wayne K.J."/>
            <person name="Tettelin H."/>
            <person name="Glass J.I."/>
            <person name="Rusch D."/>
            <person name="Podicherti R."/>
            <person name="Tsui H.-C.T."/>
            <person name="Winkler M.E."/>
        </authorList>
    </citation>
    <scope>NUCLEOTIDE SEQUENCE</scope>
</reference>
<dbReference type="Gene3D" id="3.30.70.3040">
    <property type="match status" value="1"/>
</dbReference>
<keyword evidence="9" id="KW-0131">Cell cycle</keyword>
<feature type="domain" description="ABC3 transporter permease C-terminal" evidence="11">
    <location>
        <begin position="175"/>
        <end position="292"/>
    </location>
</feature>
<dbReference type="Pfam" id="PF18075">
    <property type="entry name" value="FtsX_ECD"/>
    <property type="match status" value="1"/>
</dbReference>
<evidence type="ECO:0000256" key="4">
    <source>
        <dbReference type="ARBA" id="ARBA00022475"/>
    </source>
</evidence>
<protein>
    <recommendedName>
        <fullName evidence="3">Cell division protein FtsX</fullName>
    </recommendedName>
</protein>